<name>M3GYF0_9LEPT</name>
<accession>M3GYF0</accession>
<evidence type="ECO:0000313" key="1">
    <source>
        <dbReference type="EMBL" id="EMF81936.1"/>
    </source>
</evidence>
<evidence type="ECO:0000313" key="2">
    <source>
        <dbReference type="Proteomes" id="UP000011770"/>
    </source>
</evidence>
<dbReference type="AlphaFoldDB" id="M3GYF0"/>
<dbReference type="InterPro" id="IPR047676">
    <property type="entry name" value="FxLYD_dom"/>
</dbReference>
<organism evidence="1 2">
    <name type="scientific">Leptospira weilii serovar Topaz str. LT2116</name>
    <dbReference type="NCBI Taxonomy" id="1088540"/>
    <lineage>
        <taxon>Bacteria</taxon>
        <taxon>Pseudomonadati</taxon>
        <taxon>Spirochaetota</taxon>
        <taxon>Spirochaetia</taxon>
        <taxon>Leptospirales</taxon>
        <taxon>Leptospiraceae</taxon>
        <taxon>Leptospira</taxon>
    </lineage>
</organism>
<proteinExistence type="predicted"/>
<reference evidence="1 2" key="1">
    <citation type="submission" date="2013-01" db="EMBL/GenBank/DDBJ databases">
        <authorList>
            <person name="Harkins D.M."/>
            <person name="Durkin A.S."/>
            <person name="Brinkac L.M."/>
            <person name="Haft D.H."/>
            <person name="Selengut J.D."/>
            <person name="Sanka R."/>
            <person name="DePew J."/>
            <person name="Purushe J."/>
            <person name="Tulsiani S.M."/>
            <person name="Graham G.C."/>
            <person name="Burns M.-A."/>
            <person name="Dohnt M.F."/>
            <person name="Smythe L.D."/>
            <person name="McKay D.B."/>
            <person name="Craig S.B."/>
            <person name="Vinetz J.M."/>
            <person name="Sutton G.G."/>
            <person name="Nierman W.C."/>
            <person name="Fouts D.E."/>
        </authorList>
    </citation>
    <scope>NUCLEOTIDE SEQUENCE [LARGE SCALE GENOMIC DNA]</scope>
    <source>
        <strain evidence="1 2">LT2116</strain>
    </source>
</reference>
<dbReference type="Proteomes" id="UP000011770">
    <property type="component" value="Unassembled WGS sequence"/>
</dbReference>
<sequence length="146" mass="17134">MLSTEYSMRVQFRIAVFFGKELLQNSTRIIIKVAPYVFFFSIPVLIWSRSNGEPTIDGKYKYYNVGVQDQFTYLEINGQIENLSGKDHAEAFFTMNFYDKDDILLETCQFAIQGFPSGHKRDFYASLKYVDPKRIKRFTIEFEGEN</sequence>
<protein>
    <submittedName>
        <fullName evidence="1">Uncharacterized protein</fullName>
    </submittedName>
</protein>
<gene>
    <name evidence="1" type="ORF">LEP1GSC188_0951</name>
</gene>
<comment type="caution">
    <text evidence="1">The sequence shown here is derived from an EMBL/GenBank/DDBJ whole genome shotgun (WGS) entry which is preliminary data.</text>
</comment>
<dbReference type="EMBL" id="AHOR02000029">
    <property type="protein sequence ID" value="EMF81936.1"/>
    <property type="molecule type" value="Genomic_DNA"/>
</dbReference>
<dbReference type="NCBIfam" id="NF038353">
    <property type="entry name" value="FxLYD_dom"/>
    <property type="match status" value="1"/>
</dbReference>